<sequence length="832" mass="95958">MEEDLSQALNSVSLEQKDSKMDTFGMEEISEYFSGNLRSRSDSVASTCTESTSSRLYVRQRLAMLMTCVDDLDADDKLHAQVAKTLDEAFLVCRQTAGRPKKDQFRLYVVTWNVATAEPPDDVDSLLQLSSPKKPDLYVIGLQEVKAAPLKFVTDLAFEDSWSHLFMNTLAPLGYIKVSSIRMQGLLLLFFSKLEHVPFIRDIQVTYTRTGLYGYWGNKGGVSIRLSFYGHMLCFLNCHLTAHMNYASQRVDEFEYILDAQTFDTKNTPRILDHKVVLWFGDLNFRIEDHGMLFKRKPAWCDRILWRVKPKEEGNEDGQNQEETNKHKQEEFPLKLSQEFYTSKMEYGISDHKPVIGIFRLELRKMYKTPLVQVSAEGEWSADFDALITYSLLQSFPSSAWDWIGLYKVGFKSVSDYITYTWVKDDQVSFSDELFQVYVNKDEIPVLGGECVLCYYSSNLQCIVGISQPFKVQESRAAIEEGLVPENINGLDEMLAKKISQPFLPSEWKHANQMHFRSSEAERSHSQRLTAECQRLIEESDKSTKRMQQDAQKKLEQRIQDIKFWRQELNQKFEEMVQEIETLIIFKSRVERALESCSEPLQVTLQCLTERQKRVAIDLVHDEVEEELLKEKEVIEGVMVLLQRTLEQINEQIRLIRSVKYYLEKDLQDKFKAERIDDFCSLLTSASSGLNGSISNYTSYGTAVTPEEWESLCNLNLSKAEKEKNNSLSLRALLLAETANQEKNLESLRVAIAEKEAPLKVAQTRLSSRSQRPNVELCHDPAQIRLLEEMELKALAGRQLSLEEEIQVKTNSLYIDEVICHQLRQPVVIHNF</sequence>
<dbReference type="SMART" id="SM00128">
    <property type="entry name" value="IPPc"/>
    <property type="match status" value="1"/>
</dbReference>
<dbReference type="EMBL" id="JACTAM010000015">
    <property type="protein sequence ID" value="KAI2656369.1"/>
    <property type="molecule type" value="Genomic_DNA"/>
</dbReference>
<dbReference type="PRINTS" id="PR00511">
    <property type="entry name" value="TEKTIN"/>
</dbReference>
<evidence type="ECO:0000313" key="7">
    <source>
        <dbReference type="Proteomes" id="UP000830375"/>
    </source>
</evidence>
<dbReference type="PANTHER" id="PTHR11200:SF117">
    <property type="entry name" value="INOSITOL POLYPHOSPHATE 5-PHOSPHATASE K"/>
    <property type="match status" value="1"/>
</dbReference>
<dbReference type="Pfam" id="PF22669">
    <property type="entry name" value="Exo_endo_phos2"/>
    <property type="match status" value="1"/>
</dbReference>
<dbReference type="InterPro" id="IPR048256">
    <property type="entry name" value="Tektin-like"/>
</dbReference>
<protein>
    <submittedName>
        <fullName evidence="6">Inositol polyphosphate 5-phosphatase K</fullName>
    </submittedName>
</protein>
<dbReference type="Pfam" id="PF17751">
    <property type="entry name" value="SKICH"/>
    <property type="match status" value="1"/>
</dbReference>
<evidence type="ECO:0000256" key="4">
    <source>
        <dbReference type="ARBA" id="ARBA00022490"/>
    </source>
</evidence>
<organism evidence="6 7">
    <name type="scientific">Labeo rohita</name>
    <name type="common">Indian major carp</name>
    <name type="synonym">Cyprinus rohita</name>
    <dbReference type="NCBI Taxonomy" id="84645"/>
    <lineage>
        <taxon>Eukaryota</taxon>
        <taxon>Metazoa</taxon>
        <taxon>Chordata</taxon>
        <taxon>Craniata</taxon>
        <taxon>Vertebrata</taxon>
        <taxon>Euteleostomi</taxon>
        <taxon>Actinopterygii</taxon>
        <taxon>Neopterygii</taxon>
        <taxon>Teleostei</taxon>
        <taxon>Ostariophysi</taxon>
        <taxon>Cypriniformes</taxon>
        <taxon>Cyprinidae</taxon>
        <taxon>Labeoninae</taxon>
        <taxon>Labeonini</taxon>
        <taxon>Labeo</taxon>
    </lineage>
</organism>
<dbReference type="SUPFAM" id="SSF56219">
    <property type="entry name" value="DNase I-like"/>
    <property type="match status" value="1"/>
</dbReference>
<dbReference type="Pfam" id="PF03148">
    <property type="entry name" value="Tektin"/>
    <property type="match status" value="2"/>
</dbReference>
<evidence type="ECO:0000256" key="2">
    <source>
        <dbReference type="ARBA" id="ARBA00005910"/>
    </source>
</evidence>
<dbReference type="InterPro" id="IPR041611">
    <property type="entry name" value="SKICH"/>
</dbReference>
<gene>
    <name evidence="6" type="ORF">H4Q32_013285</name>
</gene>
<dbReference type="Gene3D" id="2.60.40.2840">
    <property type="match status" value="1"/>
</dbReference>
<dbReference type="InterPro" id="IPR036691">
    <property type="entry name" value="Endo/exonu/phosph_ase_sf"/>
</dbReference>
<accession>A0ABQ8M134</accession>
<keyword evidence="7" id="KW-1185">Reference proteome</keyword>
<evidence type="ECO:0000256" key="1">
    <source>
        <dbReference type="ARBA" id="ARBA00004496"/>
    </source>
</evidence>
<dbReference type="Proteomes" id="UP000830375">
    <property type="component" value="Unassembled WGS sequence"/>
</dbReference>
<evidence type="ECO:0000313" key="6">
    <source>
        <dbReference type="EMBL" id="KAI2656369.1"/>
    </source>
</evidence>
<comment type="similarity">
    <text evidence="3">Belongs to the tektin family.</text>
</comment>
<dbReference type="InterPro" id="IPR000300">
    <property type="entry name" value="IPPc"/>
</dbReference>
<reference evidence="6 7" key="1">
    <citation type="submission" date="2022-01" db="EMBL/GenBank/DDBJ databases">
        <title>A high-quality chromosome-level genome assembly of rohu carp, Labeo rohita.</title>
        <authorList>
            <person name="Arick M.A. II"/>
            <person name="Hsu C.-Y."/>
            <person name="Magbanua Z."/>
            <person name="Pechanova O."/>
            <person name="Grover C."/>
            <person name="Miller E."/>
            <person name="Thrash A."/>
            <person name="Ezzel L."/>
            <person name="Alam S."/>
            <person name="Benzie J."/>
            <person name="Hamilton M."/>
            <person name="Karsi A."/>
            <person name="Lawrence M.L."/>
            <person name="Peterson D.G."/>
        </authorList>
    </citation>
    <scope>NUCLEOTIDE SEQUENCE [LARGE SCALE GENOMIC DNA]</scope>
    <source>
        <strain evidence="7">BAU-BD-2019</strain>
        <tissue evidence="6">Blood</tissue>
    </source>
</reference>
<comment type="similarity">
    <text evidence="2">Belongs to the inositol 1,4,5-trisphosphate 5-phosphatase type II family.</text>
</comment>
<dbReference type="InterPro" id="IPR000435">
    <property type="entry name" value="Tektins"/>
</dbReference>
<dbReference type="InterPro" id="IPR046985">
    <property type="entry name" value="IP5"/>
</dbReference>
<comment type="caution">
    <text evidence="6">The sequence shown here is derived from an EMBL/GenBank/DDBJ whole genome shotgun (WGS) entry which is preliminary data.</text>
</comment>
<name>A0ABQ8M134_LABRO</name>
<proteinExistence type="inferred from homology"/>
<feature type="domain" description="Inositol polyphosphate-related phosphatase" evidence="5">
    <location>
        <begin position="103"/>
        <end position="367"/>
    </location>
</feature>
<comment type="subcellular location">
    <subcellularLocation>
        <location evidence="1">Cytoplasm</location>
    </subcellularLocation>
</comment>
<evidence type="ECO:0000259" key="5">
    <source>
        <dbReference type="SMART" id="SM00128"/>
    </source>
</evidence>
<dbReference type="PANTHER" id="PTHR11200">
    <property type="entry name" value="INOSITOL 5-PHOSPHATASE"/>
    <property type="match status" value="1"/>
</dbReference>
<dbReference type="Gene3D" id="3.60.10.10">
    <property type="entry name" value="Endonuclease/exonuclease/phosphatase"/>
    <property type="match status" value="2"/>
</dbReference>
<evidence type="ECO:0000256" key="3">
    <source>
        <dbReference type="ARBA" id="ARBA00007209"/>
    </source>
</evidence>
<keyword evidence="4" id="KW-0963">Cytoplasm</keyword>